<dbReference type="Gene3D" id="3.50.50.60">
    <property type="entry name" value="FAD/NAD(P)-binding domain"/>
    <property type="match status" value="2"/>
</dbReference>
<evidence type="ECO:0000256" key="1">
    <source>
        <dbReference type="ARBA" id="ARBA00001974"/>
    </source>
</evidence>
<comment type="cofactor">
    <cofactor evidence="1">
        <name>FAD</name>
        <dbReference type="ChEBI" id="CHEBI:57692"/>
    </cofactor>
</comment>
<comment type="subcellular location">
    <subcellularLocation>
        <location evidence="2">Mitochondrion</location>
    </subcellularLocation>
</comment>
<dbReference type="GO" id="GO:0070224">
    <property type="term" value="F:sulfide:quinone oxidoreductase activity"/>
    <property type="evidence" value="ECO:0007669"/>
    <property type="project" value="TreeGrafter"/>
</dbReference>
<dbReference type="InterPro" id="IPR015904">
    <property type="entry name" value="Sulphide_quinone_reductase"/>
</dbReference>
<dbReference type="FunCoup" id="A0A1Y1WSF7">
    <property type="interactions" value="359"/>
</dbReference>
<accession>A0A1Y1WSF7</accession>
<dbReference type="SUPFAM" id="SSF51905">
    <property type="entry name" value="FAD/NAD(P)-binding domain"/>
    <property type="match status" value="2"/>
</dbReference>
<dbReference type="PANTHER" id="PTHR10632">
    <property type="entry name" value="SULFIDE:QUINONE OXIDOREDUCTASE"/>
    <property type="match status" value="1"/>
</dbReference>
<evidence type="ECO:0000256" key="2">
    <source>
        <dbReference type="ARBA" id="ARBA00004173"/>
    </source>
</evidence>
<dbReference type="FunFam" id="3.50.50.60:FF:000034">
    <property type="entry name" value="sulfide:quinone oxidoreductase, mitochondrial"/>
    <property type="match status" value="1"/>
</dbReference>
<evidence type="ECO:0000313" key="13">
    <source>
        <dbReference type="Proteomes" id="UP000193498"/>
    </source>
</evidence>
<gene>
    <name evidence="12" type="ORF">K493DRAFT_109527</name>
</gene>
<keyword evidence="8" id="KW-0496">Mitochondrion</keyword>
<keyword evidence="6" id="KW-0809">Transit peptide</keyword>
<dbReference type="Pfam" id="PF07992">
    <property type="entry name" value="Pyr_redox_2"/>
    <property type="match status" value="1"/>
</dbReference>
<evidence type="ECO:0000256" key="4">
    <source>
        <dbReference type="ARBA" id="ARBA00022719"/>
    </source>
</evidence>
<dbReference type="Proteomes" id="UP000193498">
    <property type="component" value="Unassembled WGS sequence"/>
</dbReference>
<evidence type="ECO:0000256" key="6">
    <source>
        <dbReference type="ARBA" id="ARBA00022946"/>
    </source>
</evidence>
<dbReference type="InParanoid" id="A0A1Y1WSF7"/>
<dbReference type="InterPro" id="IPR036188">
    <property type="entry name" value="FAD/NAD-bd_sf"/>
</dbReference>
<evidence type="ECO:0000256" key="10">
    <source>
        <dbReference type="ARBA" id="ARBA00070160"/>
    </source>
</evidence>
<reference evidence="12 13" key="1">
    <citation type="submission" date="2016-07" db="EMBL/GenBank/DDBJ databases">
        <title>Pervasive Adenine N6-methylation of Active Genes in Fungi.</title>
        <authorList>
            <consortium name="DOE Joint Genome Institute"/>
            <person name="Mondo S.J."/>
            <person name="Dannebaum R.O."/>
            <person name="Kuo R.C."/>
            <person name="Labutti K."/>
            <person name="Haridas S."/>
            <person name="Kuo A."/>
            <person name="Salamov A."/>
            <person name="Ahrendt S.R."/>
            <person name="Lipzen A."/>
            <person name="Sullivan W."/>
            <person name="Andreopoulos W.B."/>
            <person name="Clum A."/>
            <person name="Lindquist E."/>
            <person name="Daum C."/>
            <person name="Ramamoorthy G.K."/>
            <person name="Gryganskyi A."/>
            <person name="Culley D."/>
            <person name="Magnuson J.K."/>
            <person name="James T.Y."/>
            <person name="O'Malley M.A."/>
            <person name="Stajich J.E."/>
            <person name="Spatafora J.W."/>
            <person name="Visel A."/>
            <person name="Grigoriev I.V."/>
        </authorList>
    </citation>
    <scope>NUCLEOTIDE SEQUENCE [LARGE SCALE GENOMIC DNA]</scope>
    <source>
        <strain evidence="12 13">CBS 931.73</strain>
    </source>
</reference>
<feature type="domain" description="FAD/NAD(P)-binding" evidence="11">
    <location>
        <begin position="30"/>
        <end position="149"/>
    </location>
</feature>
<keyword evidence="13" id="KW-1185">Reference proteome</keyword>
<evidence type="ECO:0000256" key="7">
    <source>
        <dbReference type="ARBA" id="ARBA00023002"/>
    </source>
</evidence>
<evidence type="ECO:0000256" key="9">
    <source>
        <dbReference type="ARBA" id="ARBA00060891"/>
    </source>
</evidence>
<evidence type="ECO:0000256" key="3">
    <source>
        <dbReference type="ARBA" id="ARBA00022630"/>
    </source>
</evidence>
<dbReference type="OrthoDB" id="5376590at2759"/>
<dbReference type="PANTHER" id="PTHR10632:SF2">
    <property type="entry name" value="SULFIDE:QUINONE OXIDOREDUCTASE, MITOCHONDRIAL"/>
    <property type="match status" value="1"/>
</dbReference>
<dbReference type="GO" id="GO:0048038">
    <property type="term" value="F:quinone binding"/>
    <property type="evidence" value="ECO:0007669"/>
    <property type="project" value="UniProtKB-KW"/>
</dbReference>
<keyword evidence="3" id="KW-0285">Flavoprotein</keyword>
<dbReference type="PRINTS" id="PR00368">
    <property type="entry name" value="FADPNR"/>
</dbReference>
<dbReference type="EMBL" id="MCFE01000955">
    <property type="protein sequence ID" value="ORX76228.1"/>
    <property type="molecule type" value="Genomic_DNA"/>
</dbReference>
<dbReference type="AlphaFoldDB" id="A0A1Y1WSF7"/>
<dbReference type="STRING" id="1314790.A0A1Y1WSF7"/>
<dbReference type="GO" id="GO:0005739">
    <property type="term" value="C:mitochondrion"/>
    <property type="evidence" value="ECO:0007669"/>
    <property type="project" value="UniProtKB-SubCell"/>
</dbReference>
<comment type="similarity">
    <text evidence="9">Belongs to the SQRD family.</text>
</comment>
<comment type="caution">
    <text evidence="12">The sequence shown here is derived from an EMBL/GenBank/DDBJ whole genome shotgun (WGS) entry which is preliminary data.</text>
</comment>
<keyword evidence="5" id="KW-0274">FAD</keyword>
<evidence type="ECO:0000259" key="11">
    <source>
        <dbReference type="Pfam" id="PF07992"/>
    </source>
</evidence>
<keyword evidence="4" id="KW-0874">Quinone</keyword>
<sequence>MLRATLSRLSNSQSFLSTRRYASTSVNSSYKVVVVGGGPGGLSVSSTLSRILGSKNVAVIEPSSVHYYQPLWTFVGGGLKSFEQSKKKMEDVMSKEVDWIQNSAATFEPEKNVVVLSDGQRISYDYLVVAAGIQINWGNIKGLKEALGKDCVTSNYSADSVQRTWEFINNFKGGNAIFTMPSTTIKCAGAPQKIMYLAEEQFRHNGVRDKANVMYNTATGKLFGIDKYAKTLSKICQERGIAVNTTTELTEIRPENREAVFKKTGPNGTEEQIYNYDFLHVTPPMGAPDFIKNSPIADAAGWVDVDASTLQHTRYPNIFSLGDCSSCPTGKTAAAITSESQVVKRNLLSSMAGKELTAKYDGYTSCPLVTGKNKLILAEFSGYTSKPLETFPVNQAVERSSMFHLTAHLLPEFYWNGILKGIWHGPGFFRNILNPNGGQI</sequence>
<dbReference type="GO" id="GO:0071949">
    <property type="term" value="F:FAD binding"/>
    <property type="evidence" value="ECO:0007669"/>
    <property type="project" value="TreeGrafter"/>
</dbReference>
<evidence type="ECO:0000313" key="12">
    <source>
        <dbReference type="EMBL" id="ORX76228.1"/>
    </source>
</evidence>
<name>A0A1Y1WSF7_9FUNG</name>
<dbReference type="GO" id="GO:0070221">
    <property type="term" value="P:sulfide oxidation, using sulfide:quinone oxidoreductase"/>
    <property type="evidence" value="ECO:0007669"/>
    <property type="project" value="TreeGrafter"/>
</dbReference>
<keyword evidence="7" id="KW-0560">Oxidoreductase</keyword>
<evidence type="ECO:0000256" key="8">
    <source>
        <dbReference type="ARBA" id="ARBA00023128"/>
    </source>
</evidence>
<evidence type="ECO:0000256" key="5">
    <source>
        <dbReference type="ARBA" id="ARBA00022827"/>
    </source>
</evidence>
<protein>
    <recommendedName>
        <fullName evidence="10">Sulfide:quinone oxidoreductase, mitochondrial</fullName>
    </recommendedName>
</protein>
<dbReference type="InterPro" id="IPR023753">
    <property type="entry name" value="FAD/NAD-binding_dom"/>
</dbReference>
<organism evidence="12 13">
    <name type="scientific">Basidiobolus meristosporus CBS 931.73</name>
    <dbReference type="NCBI Taxonomy" id="1314790"/>
    <lineage>
        <taxon>Eukaryota</taxon>
        <taxon>Fungi</taxon>
        <taxon>Fungi incertae sedis</taxon>
        <taxon>Zoopagomycota</taxon>
        <taxon>Entomophthoromycotina</taxon>
        <taxon>Basidiobolomycetes</taxon>
        <taxon>Basidiobolales</taxon>
        <taxon>Basidiobolaceae</taxon>
        <taxon>Basidiobolus</taxon>
    </lineage>
</organism>
<proteinExistence type="inferred from homology"/>